<proteinExistence type="predicted"/>
<sequence length="477" mass="55181">MTKTLSPANLEHFVIVQTSYPDTGSTLLTNILIGLFETDPMNKMYSLLYNRKIKAKKGDLEKVPMWLVGTGRKNFFISKLKDMELLKKRTRVIKTHNTDLNQISSLLEPIYGQNIFFVRSDRCYIDPDCTGGKNILCIKFEDMIYKTPEERYEVIARVASLVRVRFQSLLSKVPNVDMANRRLAEMDETLKRLTNFGDTSRGVFSKTIDHKYGIHANHKGQSKTWRLTHPRRQDFCGNFIQPIDPYIAENAQKRKSREFIIIVTSQKDTRSTLLNNVLMGLFEVNPISENYSFLHNRRIGKGSDKRKEWLIKRGITHVQISDAIKSNSFPVVIQTESFDLDLLSSLLGSKYGKNIFFVRSDRCYKDPQCIARNMLCINYEDMLYESPDERQKVVAHVARTIGNVFPLIQSKMNSVDIAVSRITDMDEALKRIPNADDKNEVTKVRFRYGVPTEYKDHSKMKIKNFCKNFNFGSTKMQ</sequence>
<accession>A0A7S1C1Q0</accession>
<protein>
    <submittedName>
        <fullName evidence="1">Uncharacterized protein</fullName>
    </submittedName>
</protein>
<evidence type="ECO:0000313" key="1">
    <source>
        <dbReference type="EMBL" id="CAD8903022.1"/>
    </source>
</evidence>
<dbReference type="AlphaFoldDB" id="A0A7S1C1Q0"/>
<name>A0A7S1C1Q0_9STRA</name>
<dbReference type="EMBL" id="HBFR01041396">
    <property type="protein sequence ID" value="CAD8903022.1"/>
    <property type="molecule type" value="Transcribed_RNA"/>
</dbReference>
<organism evidence="1">
    <name type="scientific">Corethron hystrix</name>
    <dbReference type="NCBI Taxonomy" id="216773"/>
    <lineage>
        <taxon>Eukaryota</taxon>
        <taxon>Sar</taxon>
        <taxon>Stramenopiles</taxon>
        <taxon>Ochrophyta</taxon>
        <taxon>Bacillariophyta</taxon>
        <taxon>Coscinodiscophyceae</taxon>
        <taxon>Corethrophycidae</taxon>
        <taxon>Corethrales</taxon>
        <taxon>Corethraceae</taxon>
        <taxon>Corethron</taxon>
    </lineage>
</organism>
<gene>
    <name evidence="1" type="ORF">CHYS00102_LOCUS30241</name>
</gene>
<reference evidence="1" key="1">
    <citation type="submission" date="2021-01" db="EMBL/GenBank/DDBJ databases">
        <authorList>
            <person name="Corre E."/>
            <person name="Pelletier E."/>
            <person name="Niang G."/>
            <person name="Scheremetjew M."/>
            <person name="Finn R."/>
            <person name="Kale V."/>
            <person name="Holt S."/>
            <person name="Cochrane G."/>
            <person name="Meng A."/>
            <person name="Brown T."/>
            <person name="Cohen L."/>
        </authorList>
    </citation>
    <scope>NUCLEOTIDE SEQUENCE</scope>
    <source>
        <strain evidence="1">308</strain>
    </source>
</reference>